<organism evidence="2 3">
    <name type="scientific">Streptomyces acidicola</name>
    <dbReference type="NCBI Taxonomy" id="2596892"/>
    <lineage>
        <taxon>Bacteria</taxon>
        <taxon>Bacillati</taxon>
        <taxon>Actinomycetota</taxon>
        <taxon>Actinomycetes</taxon>
        <taxon>Kitasatosporales</taxon>
        <taxon>Streptomycetaceae</taxon>
        <taxon>Streptomyces</taxon>
    </lineage>
</organism>
<keyword evidence="3" id="KW-1185">Reference proteome</keyword>
<evidence type="ECO:0000256" key="1">
    <source>
        <dbReference type="SAM" id="MobiDB-lite"/>
    </source>
</evidence>
<accession>A0A5N8X7H7</accession>
<evidence type="ECO:0000313" key="2">
    <source>
        <dbReference type="EMBL" id="MPY55362.1"/>
    </source>
</evidence>
<reference evidence="2 3" key="1">
    <citation type="submission" date="2019-09" db="EMBL/GenBank/DDBJ databases">
        <authorList>
            <person name="Duangmal K."/>
            <person name="Teo W.F.A."/>
            <person name="Lipun K."/>
        </authorList>
    </citation>
    <scope>NUCLEOTIDE SEQUENCE [LARGE SCALE GENOMIC DNA]</scope>
    <source>
        <strain evidence="2 3">K1PN6</strain>
    </source>
</reference>
<gene>
    <name evidence="2" type="ORF">FPZ41_45230</name>
</gene>
<dbReference type="AlphaFoldDB" id="A0A5N8X7H7"/>
<name>A0A5N8X7H7_9ACTN</name>
<dbReference type="Proteomes" id="UP000373149">
    <property type="component" value="Unassembled WGS sequence"/>
</dbReference>
<protein>
    <submittedName>
        <fullName evidence="2">Uncharacterized protein</fullName>
    </submittedName>
</protein>
<dbReference type="EMBL" id="VMNX01000421">
    <property type="protein sequence ID" value="MPY55362.1"/>
    <property type="molecule type" value="Genomic_DNA"/>
</dbReference>
<proteinExistence type="predicted"/>
<evidence type="ECO:0000313" key="3">
    <source>
        <dbReference type="Proteomes" id="UP000373149"/>
    </source>
</evidence>
<sequence>MEDGISSAHFGRWSGAGPSWLVAPPLSAALERGDPHRGGAAYSTQPRAPEKQGRARHRHEPQPRRTGSRVRT</sequence>
<feature type="region of interest" description="Disordered" evidence="1">
    <location>
        <begin position="1"/>
        <end position="72"/>
    </location>
</feature>
<comment type="caution">
    <text evidence="2">The sequence shown here is derived from an EMBL/GenBank/DDBJ whole genome shotgun (WGS) entry which is preliminary data.</text>
</comment>